<keyword evidence="3" id="KW-0358">Heparin-binding</keyword>
<dbReference type="InterPro" id="IPR046350">
    <property type="entry name" value="Cystatin_sf"/>
</dbReference>
<dbReference type="GO" id="GO:0008201">
    <property type="term" value="F:heparin binding"/>
    <property type="evidence" value="ECO:0007669"/>
    <property type="project" value="UniProtKB-KW"/>
</dbReference>
<dbReference type="EMBL" id="VXBQ01009297">
    <property type="protein sequence ID" value="NXO68317.1"/>
    <property type="molecule type" value="Genomic_DNA"/>
</dbReference>
<organism evidence="14 15">
    <name type="scientific">Phainopepla nitens</name>
    <name type="common">Phainopepla</name>
    <dbReference type="NCBI Taxonomy" id="161653"/>
    <lineage>
        <taxon>Eukaryota</taxon>
        <taxon>Metazoa</taxon>
        <taxon>Chordata</taxon>
        <taxon>Craniata</taxon>
        <taxon>Vertebrata</taxon>
        <taxon>Euteleostomi</taxon>
        <taxon>Archelosauria</taxon>
        <taxon>Archosauria</taxon>
        <taxon>Dinosauria</taxon>
        <taxon>Saurischia</taxon>
        <taxon>Theropoda</taxon>
        <taxon>Coelurosauria</taxon>
        <taxon>Aves</taxon>
        <taxon>Neognathae</taxon>
        <taxon>Neoaves</taxon>
        <taxon>Telluraves</taxon>
        <taxon>Australaves</taxon>
        <taxon>Passeriformes</taxon>
        <taxon>Bombycillidae</taxon>
        <taxon>Phainopepla</taxon>
    </lineage>
</organism>
<dbReference type="GO" id="GO:0008270">
    <property type="term" value="F:zinc ion binding"/>
    <property type="evidence" value="ECO:0007669"/>
    <property type="project" value="TreeGrafter"/>
</dbReference>
<keyword evidence="5" id="KW-0677">Repeat</keyword>
<dbReference type="PANTHER" id="PTHR13814:SF3">
    <property type="entry name" value="HISTIDINE-RICH GLYCOPROTEIN"/>
    <property type="match status" value="1"/>
</dbReference>
<keyword evidence="8" id="KW-0094">Blood coagulation</keyword>
<protein>
    <recommendedName>
        <fullName evidence="12">Histidine-rich glycoprotein</fullName>
    </recommendedName>
    <alternativeName>
        <fullName evidence="13">Histidine-proline-rich glycoprotein</fullName>
    </alternativeName>
</protein>
<dbReference type="GO" id="GO:0051918">
    <property type="term" value="P:negative regulation of fibrinolysis"/>
    <property type="evidence" value="ECO:0007669"/>
    <property type="project" value="TreeGrafter"/>
</dbReference>
<evidence type="ECO:0000256" key="11">
    <source>
        <dbReference type="ARBA" id="ARBA00023281"/>
    </source>
</evidence>
<gene>
    <name evidence="14" type="primary">Hrg</name>
    <name evidence="14" type="ORF">PHANIT_R08935</name>
</gene>
<dbReference type="AlphaFoldDB" id="A0A7L1U5V7"/>
<evidence type="ECO:0000256" key="6">
    <source>
        <dbReference type="ARBA" id="ARBA00022833"/>
    </source>
</evidence>
<dbReference type="InterPro" id="IPR050735">
    <property type="entry name" value="Kininogen_Fetuin_HRG"/>
</dbReference>
<evidence type="ECO:0000313" key="14">
    <source>
        <dbReference type="EMBL" id="NXO68317.1"/>
    </source>
</evidence>
<keyword evidence="15" id="KW-1185">Reference proteome</keyword>
<dbReference type="GO" id="GO:0072562">
    <property type="term" value="C:blood microparticle"/>
    <property type="evidence" value="ECO:0007669"/>
    <property type="project" value="TreeGrafter"/>
</dbReference>
<evidence type="ECO:0000256" key="10">
    <source>
        <dbReference type="ARBA" id="ARBA00023180"/>
    </source>
</evidence>
<comment type="caution">
    <text evidence="14">The sequence shown here is derived from an EMBL/GenBank/DDBJ whole genome shotgun (WGS) entry which is preliminary data.</text>
</comment>
<keyword evidence="2" id="KW-0964">Secreted</keyword>
<evidence type="ECO:0000256" key="4">
    <source>
        <dbReference type="ARBA" id="ARBA00022696"/>
    </source>
</evidence>
<comment type="subcellular location">
    <subcellularLocation>
        <location evidence="1">Secreted</location>
    </subcellularLocation>
</comment>
<evidence type="ECO:0000256" key="12">
    <source>
        <dbReference type="ARBA" id="ARBA00039613"/>
    </source>
</evidence>
<dbReference type="GO" id="GO:0042730">
    <property type="term" value="P:fibrinolysis"/>
    <property type="evidence" value="ECO:0007669"/>
    <property type="project" value="UniProtKB-KW"/>
</dbReference>
<dbReference type="SUPFAM" id="SSF54403">
    <property type="entry name" value="Cystatin/monellin"/>
    <property type="match status" value="1"/>
</dbReference>
<name>A0A7L1U5V7_PHANI</name>
<dbReference type="Gene3D" id="3.10.450.10">
    <property type="match status" value="2"/>
</dbReference>
<keyword evidence="10" id="KW-0325">Glycoprotein</keyword>
<dbReference type="Proteomes" id="UP000579685">
    <property type="component" value="Unassembled WGS sequence"/>
</dbReference>
<feature type="non-terminal residue" evidence="14">
    <location>
        <position position="192"/>
    </location>
</feature>
<keyword evidence="6" id="KW-0862">Zinc</keyword>
<evidence type="ECO:0000256" key="2">
    <source>
        <dbReference type="ARBA" id="ARBA00022525"/>
    </source>
</evidence>
<keyword evidence="4" id="KW-0356">Hemostasis</keyword>
<evidence type="ECO:0000256" key="1">
    <source>
        <dbReference type="ARBA" id="ARBA00004613"/>
    </source>
</evidence>
<keyword evidence="11" id="KW-0280">Fibrinolysis</keyword>
<evidence type="ECO:0000256" key="13">
    <source>
        <dbReference type="ARBA" id="ARBA00041330"/>
    </source>
</evidence>
<evidence type="ECO:0000256" key="9">
    <source>
        <dbReference type="ARBA" id="ARBA00023157"/>
    </source>
</evidence>
<evidence type="ECO:0000256" key="8">
    <source>
        <dbReference type="ARBA" id="ARBA00023084"/>
    </source>
</evidence>
<dbReference type="PANTHER" id="PTHR13814">
    <property type="entry name" value="FETUIN"/>
    <property type="match status" value="1"/>
</dbReference>
<evidence type="ECO:0000313" key="15">
    <source>
        <dbReference type="Proteomes" id="UP000579685"/>
    </source>
</evidence>
<dbReference type="GO" id="GO:0010543">
    <property type="term" value="P:regulation of platelet activation"/>
    <property type="evidence" value="ECO:0007669"/>
    <property type="project" value="TreeGrafter"/>
</dbReference>
<reference evidence="14 15" key="1">
    <citation type="submission" date="2019-09" db="EMBL/GenBank/DDBJ databases">
        <title>Bird 10,000 Genomes (B10K) Project - Family phase.</title>
        <authorList>
            <person name="Zhang G."/>
        </authorList>
    </citation>
    <scope>NUCLEOTIDE SEQUENCE [LARGE SCALE GENOMIC DNA]</scope>
    <source>
        <strain evidence="14">B10K-DU-002-32</strain>
        <tissue evidence="14">Muscle</tissue>
    </source>
</reference>
<dbReference type="GO" id="GO:0007596">
    <property type="term" value="P:blood coagulation"/>
    <property type="evidence" value="ECO:0007669"/>
    <property type="project" value="UniProtKB-KW"/>
</dbReference>
<keyword evidence="9" id="KW-1015">Disulfide bond</keyword>
<sequence>NEASITPADCNTTETDAGVALDLVNRHRREGYVFGLIRVADAHELHLGNSTVLYLTLDVLETECPVLSRRHWESCEYSDTYPMASNGICTNSYTNKALDLHLNCPEICDFGQCKIITYTNHLLRKPQLHGFNCTLSPVPPDLVECKDCPVKLEALEVTEQHKDIAAKALKKFNREGNHTNNFAVDKVERILK</sequence>
<keyword evidence="7" id="KW-0186">Copper</keyword>
<feature type="non-terminal residue" evidence="14">
    <location>
        <position position="1"/>
    </location>
</feature>
<accession>A0A7L1U5V7</accession>
<evidence type="ECO:0000256" key="5">
    <source>
        <dbReference type="ARBA" id="ARBA00022737"/>
    </source>
</evidence>
<evidence type="ECO:0000256" key="7">
    <source>
        <dbReference type="ARBA" id="ARBA00023008"/>
    </source>
</evidence>
<proteinExistence type="predicted"/>
<dbReference type="GO" id="GO:0004867">
    <property type="term" value="F:serine-type endopeptidase inhibitor activity"/>
    <property type="evidence" value="ECO:0007669"/>
    <property type="project" value="TreeGrafter"/>
</dbReference>
<evidence type="ECO:0000256" key="3">
    <source>
        <dbReference type="ARBA" id="ARBA00022674"/>
    </source>
</evidence>